<dbReference type="STRING" id="1834516.BL253_16995"/>
<evidence type="ECO:0000313" key="1">
    <source>
        <dbReference type="EMBL" id="ONH29119.1"/>
    </source>
</evidence>
<gene>
    <name evidence="1" type="ORF">BL253_16995</name>
</gene>
<dbReference type="Proteomes" id="UP000188929">
    <property type="component" value="Unassembled WGS sequence"/>
</dbReference>
<dbReference type="RefSeq" id="WP_076818148.1">
    <property type="nucleotide sequence ID" value="NZ_MOMC01000034.1"/>
</dbReference>
<dbReference type="Gene3D" id="2.40.400.10">
    <property type="entry name" value="Acetoacetate decarboxylase-like"/>
    <property type="match status" value="1"/>
</dbReference>
<keyword evidence="2" id="KW-1185">Reference proteome</keyword>
<protein>
    <submittedName>
        <fullName evidence="1">Acetoacetate decarboxylase</fullName>
    </submittedName>
</protein>
<dbReference type="AlphaFoldDB" id="A0A1V2I980"/>
<accession>A0A1V2I980</accession>
<evidence type="ECO:0000313" key="2">
    <source>
        <dbReference type="Proteomes" id="UP000188929"/>
    </source>
</evidence>
<name>A0A1V2I980_9ACTN</name>
<dbReference type="SUPFAM" id="SSF160104">
    <property type="entry name" value="Acetoacetate decarboxylase-like"/>
    <property type="match status" value="1"/>
</dbReference>
<comment type="caution">
    <text evidence="1">The sequence shown here is derived from an EMBL/GenBank/DDBJ whole genome shotgun (WGS) entry which is preliminary data.</text>
</comment>
<organism evidence="1 2">
    <name type="scientific">Pseudofrankia asymbiotica</name>
    <dbReference type="NCBI Taxonomy" id="1834516"/>
    <lineage>
        <taxon>Bacteria</taxon>
        <taxon>Bacillati</taxon>
        <taxon>Actinomycetota</taxon>
        <taxon>Actinomycetes</taxon>
        <taxon>Frankiales</taxon>
        <taxon>Frankiaceae</taxon>
        <taxon>Pseudofrankia</taxon>
    </lineage>
</organism>
<dbReference type="InterPro" id="IPR023375">
    <property type="entry name" value="ADC_dom_sf"/>
</dbReference>
<dbReference type="GO" id="GO:0016829">
    <property type="term" value="F:lyase activity"/>
    <property type="evidence" value="ECO:0007669"/>
    <property type="project" value="InterPro"/>
</dbReference>
<proteinExistence type="predicted"/>
<sequence length="266" mass="29126">MSTRLRYGARTPEQLRNREVEATSVDTWATSMVAIYETDPGLIASVLPPPLVASAPEHVRLTIARVDVGRGLPPFGAGTFGVGAVHDGLVGDYALTMPMSTEQSVIGGRETFGEPKKIADVRLDLDGDLAVGTRLTGSFTRLGVTYVEINGQLVEELPLPADGVRTSFYLKFQPAPDGKGFDDDPALVHVQRREKNRRLFRVDGEVILRESRFDPVADPPVRRLVGIEIAERSSIQTGAVVRRLPQEDVIPFAHQRYDDLSPVGEE</sequence>
<dbReference type="InterPro" id="IPR010451">
    <property type="entry name" value="Acetoacetate_decarboxylase"/>
</dbReference>
<dbReference type="Pfam" id="PF06314">
    <property type="entry name" value="ADC"/>
    <property type="match status" value="1"/>
</dbReference>
<dbReference type="OrthoDB" id="1633687at2"/>
<dbReference type="EMBL" id="MOMC01000034">
    <property type="protein sequence ID" value="ONH29119.1"/>
    <property type="molecule type" value="Genomic_DNA"/>
</dbReference>
<reference evidence="2" key="1">
    <citation type="submission" date="2016-10" db="EMBL/GenBank/DDBJ databases">
        <title>Frankia sp. NRRL B-16386 Genome sequencing.</title>
        <authorList>
            <person name="Ghodhbane-Gtari F."/>
            <person name="Swanson E."/>
            <person name="Gueddou A."/>
            <person name="Hezbri K."/>
            <person name="Ktari K."/>
            <person name="Nouioui I."/>
            <person name="Morris K."/>
            <person name="Simpson S."/>
            <person name="Abebe-Akele F."/>
            <person name="Thomas K."/>
            <person name="Gtari M."/>
            <person name="Tisa L.S."/>
        </authorList>
    </citation>
    <scope>NUCLEOTIDE SEQUENCE [LARGE SCALE GENOMIC DNA]</scope>
    <source>
        <strain evidence="2">NRRL B-16386</strain>
    </source>
</reference>